<organism evidence="7 8">
    <name type="scientific">Microbacterium suwonense</name>
    <dbReference type="NCBI Taxonomy" id="683047"/>
    <lineage>
        <taxon>Bacteria</taxon>
        <taxon>Bacillati</taxon>
        <taxon>Actinomycetota</taxon>
        <taxon>Actinomycetes</taxon>
        <taxon>Micrococcales</taxon>
        <taxon>Microbacteriaceae</taxon>
        <taxon>Microbacterium</taxon>
    </lineage>
</organism>
<keyword evidence="8" id="KW-1185">Reference proteome</keyword>
<accession>A0ABN6WYL9</accession>
<dbReference type="EMBL" id="AP027728">
    <property type="protein sequence ID" value="BDZ37529.1"/>
    <property type="molecule type" value="Genomic_DNA"/>
</dbReference>
<evidence type="ECO:0000256" key="2">
    <source>
        <dbReference type="ARBA" id="ARBA00022475"/>
    </source>
</evidence>
<evidence type="ECO:0000256" key="3">
    <source>
        <dbReference type="ARBA" id="ARBA00022692"/>
    </source>
</evidence>
<comment type="subcellular location">
    <subcellularLocation>
        <location evidence="1">Cell membrane</location>
        <topology evidence="1">Multi-pass membrane protein</topology>
    </subcellularLocation>
</comment>
<reference evidence="8" key="1">
    <citation type="journal article" date="2019" name="Int. J. Syst. Evol. Microbiol.">
        <title>The Global Catalogue of Microorganisms (GCM) 10K type strain sequencing project: providing services to taxonomists for standard genome sequencing and annotation.</title>
        <authorList>
            <consortium name="The Broad Institute Genomics Platform"/>
            <consortium name="The Broad Institute Genome Sequencing Center for Infectious Disease"/>
            <person name="Wu L."/>
            <person name="Ma J."/>
        </authorList>
    </citation>
    <scope>NUCLEOTIDE SEQUENCE [LARGE SCALE GENOMIC DNA]</scope>
    <source>
        <strain evidence="8">NBRC 106310</strain>
    </source>
</reference>
<evidence type="ECO:0000256" key="5">
    <source>
        <dbReference type="ARBA" id="ARBA00023136"/>
    </source>
</evidence>
<proteinExistence type="predicted"/>
<keyword evidence="3 6" id="KW-0812">Transmembrane</keyword>
<protein>
    <recommendedName>
        <fullName evidence="9">ABC transporter permease</fullName>
    </recommendedName>
</protein>
<evidence type="ECO:0000313" key="7">
    <source>
        <dbReference type="EMBL" id="BDZ37529.1"/>
    </source>
</evidence>
<feature type="transmembrane region" description="Helical" evidence="6">
    <location>
        <begin position="141"/>
        <end position="162"/>
    </location>
</feature>
<evidence type="ECO:0000256" key="6">
    <source>
        <dbReference type="SAM" id="Phobius"/>
    </source>
</evidence>
<dbReference type="InterPro" id="IPR001851">
    <property type="entry name" value="ABC_transp_permease"/>
</dbReference>
<evidence type="ECO:0000256" key="4">
    <source>
        <dbReference type="ARBA" id="ARBA00022989"/>
    </source>
</evidence>
<dbReference type="Proteomes" id="UP001321543">
    <property type="component" value="Chromosome"/>
</dbReference>
<sequence length="238" mass="24813">MTQTAPTSALDLAAEFLDRRTPVDRIRGVLHRYPAISPAVVLVVAVIVFGVINPRFFAAANLSLVLDQVSVVGTVAIAQTLIILTAGIDLSVGALMIGSSMVMAQTAANNGLPAPIALLMGLIAALAAGALNGVLVTQAKLPPFIATLGTFNVFIALTLLYSGGQTVRKADMPELLTWTATALPIGESASPSEWSSCWRCMGSSHTFSAAPHGADTSTPSAMMKTRLVWPASHRSRCC</sequence>
<evidence type="ECO:0000313" key="8">
    <source>
        <dbReference type="Proteomes" id="UP001321543"/>
    </source>
</evidence>
<keyword evidence="2" id="KW-1003">Cell membrane</keyword>
<evidence type="ECO:0000256" key="1">
    <source>
        <dbReference type="ARBA" id="ARBA00004651"/>
    </source>
</evidence>
<feature type="transmembrane region" description="Helical" evidence="6">
    <location>
        <begin position="35"/>
        <end position="56"/>
    </location>
</feature>
<dbReference type="Pfam" id="PF02653">
    <property type="entry name" value="BPD_transp_2"/>
    <property type="match status" value="1"/>
</dbReference>
<keyword evidence="5 6" id="KW-0472">Membrane</keyword>
<dbReference type="PANTHER" id="PTHR32196">
    <property type="entry name" value="ABC TRANSPORTER PERMEASE PROTEIN YPHD-RELATED-RELATED"/>
    <property type="match status" value="1"/>
</dbReference>
<dbReference type="PANTHER" id="PTHR32196:SF72">
    <property type="entry name" value="RIBOSE IMPORT PERMEASE PROTEIN RBSC"/>
    <property type="match status" value="1"/>
</dbReference>
<feature type="transmembrane region" description="Helical" evidence="6">
    <location>
        <begin position="116"/>
        <end position="135"/>
    </location>
</feature>
<keyword evidence="4 6" id="KW-1133">Transmembrane helix</keyword>
<feature type="transmembrane region" description="Helical" evidence="6">
    <location>
        <begin position="76"/>
        <end position="104"/>
    </location>
</feature>
<name>A0ABN6WYL9_9MICO</name>
<evidence type="ECO:0008006" key="9">
    <source>
        <dbReference type="Google" id="ProtNLM"/>
    </source>
</evidence>
<gene>
    <name evidence="7" type="ORF">GCM10025863_01430</name>
</gene>